<evidence type="ECO:0000313" key="2">
    <source>
        <dbReference type="Proteomes" id="UP000243217"/>
    </source>
</evidence>
<protein>
    <recommendedName>
        <fullName evidence="3">Protein kinase domain-containing protein</fullName>
    </recommendedName>
</protein>
<proteinExistence type="predicted"/>
<gene>
    <name evidence="1" type="ORF">THRCLA_22227</name>
</gene>
<keyword evidence="2" id="KW-1185">Reference proteome</keyword>
<dbReference type="Gene3D" id="1.10.510.10">
    <property type="entry name" value="Transferase(Phosphotransferase) domain 1"/>
    <property type="match status" value="1"/>
</dbReference>
<reference evidence="1 2" key="1">
    <citation type="journal article" date="2014" name="Genome Biol. Evol.">
        <title>The secreted proteins of Achlya hypogyna and Thraustotheca clavata identify the ancestral oomycete secretome and reveal gene acquisitions by horizontal gene transfer.</title>
        <authorList>
            <person name="Misner I."/>
            <person name="Blouin N."/>
            <person name="Leonard G."/>
            <person name="Richards T.A."/>
            <person name="Lane C.E."/>
        </authorList>
    </citation>
    <scope>NUCLEOTIDE SEQUENCE [LARGE SCALE GENOMIC DNA]</scope>
    <source>
        <strain evidence="1 2">ATCC 34112</strain>
    </source>
</reference>
<evidence type="ECO:0000313" key="1">
    <source>
        <dbReference type="EMBL" id="OQR94593.1"/>
    </source>
</evidence>
<accession>A0A1V9Z9D1</accession>
<dbReference type="EMBL" id="JNBS01002175">
    <property type="protein sequence ID" value="OQR94593.1"/>
    <property type="molecule type" value="Genomic_DNA"/>
</dbReference>
<evidence type="ECO:0008006" key="3">
    <source>
        <dbReference type="Google" id="ProtNLM"/>
    </source>
</evidence>
<comment type="caution">
    <text evidence="1">The sequence shown here is derived from an EMBL/GenBank/DDBJ whole genome shotgun (WGS) entry which is preliminary data.</text>
</comment>
<name>A0A1V9Z9D1_9STRA</name>
<dbReference type="Proteomes" id="UP000243217">
    <property type="component" value="Unassembled WGS sequence"/>
</dbReference>
<dbReference type="AlphaFoldDB" id="A0A1V9Z9D1"/>
<dbReference type="SUPFAM" id="SSF56112">
    <property type="entry name" value="Protein kinase-like (PK-like)"/>
    <property type="match status" value="1"/>
</dbReference>
<organism evidence="1 2">
    <name type="scientific">Thraustotheca clavata</name>
    <dbReference type="NCBI Taxonomy" id="74557"/>
    <lineage>
        <taxon>Eukaryota</taxon>
        <taxon>Sar</taxon>
        <taxon>Stramenopiles</taxon>
        <taxon>Oomycota</taxon>
        <taxon>Saprolegniomycetes</taxon>
        <taxon>Saprolegniales</taxon>
        <taxon>Achlyaceae</taxon>
        <taxon>Thraustotheca</taxon>
    </lineage>
</organism>
<dbReference type="InterPro" id="IPR011009">
    <property type="entry name" value="Kinase-like_dom_sf"/>
</dbReference>
<sequence>MTAKDAQEVQRKDVTLNYEDAIGFGGYATVYKIVVAKKPHPGKSLDIEIDMVQKCKSPYVLRAIAIARDSNLQNPWLVFEYMEG</sequence>